<proteinExistence type="predicted"/>
<name>A0A6A6AGL4_9PLEO</name>
<keyword evidence="1" id="KW-0812">Transmembrane</keyword>
<dbReference type="Proteomes" id="UP000799771">
    <property type="component" value="Unassembled WGS sequence"/>
</dbReference>
<keyword evidence="1" id="KW-1133">Transmembrane helix</keyword>
<dbReference type="RefSeq" id="XP_033524652.1">
    <property type="nucleotide sequence ID" value="XM_033662587.1"/>
</dbReference>
<dbReference type="EMBL" id="ML977504">
    <property type="protein sequence ID" value="KAF2130265.1"/>
    <property type="molecule type" value="Genomic_DNA"/>
</dbReference>
<keyword evidence="1" id="KW-0472">Membrane</keyword>
<dbReference type="GeneID" id="54403019"/>
<protein>
    <submittedName>
        <fullName evidence="2">Uncharacterized protein</fullName>
    </submittedName>
</protein>
<keyword evidence="3" id="KW-1185">Reference proteome</keyword>
<gene>
    <name evidence="2" type="ORF">P153DRAFT_215049</name>
</gene>
<sequence length="101" mass="11847">MQLSNAHVLPFKSSNNPSHLSSHQTHLFFLHLARLLFFPLSSGPSFLIFNYYFLHHRFRPHHLLCHLFLCHLFSIAFFHMLVPFVLLNPSAVLFEFSTAVR</sequence>
<feature type="transmembrane region" description="Helical" evidence="1">
    <location>
        <begin position="64"/>
        <end position="86"/>
    </location>
</feature>
<evidence type="ECO:0000313" key="3">
    <source>
        <dbReference type="Proteomes" id="UP000799771"/>
    </source>
</evidence>
<reference evidence="2" key="1">
    <citation type="journal article" date="2020" name="Stud. Mycol.">
        <title>101 Dothideomycetes genomes: a test case for predicting lifestyles and emergence of pathogens.</title>
        <authorList>
            <person name="Haridas S."/>
            <person name="Albert R."/>
            <person name="Binder M."/>
            <person name="Bloem J."/>
            <person name="Labutti K."/>
            <person name="Salamov A."/>
            <person name="Andreopoulos B."/>
            <person name="Baker S."/>
            <person name="Barry K."/>
            <person name="Bills G."/>
            <person name="Bluhm B."/>
            <person name="Cannon C."/>
            <person name="Castanera R."/>
            <person name="Culley D."/>
            <person name="Daum C."/>
            <person name="Ezra D."/>
            <person name="Gonzalez J."/>
            <person name="Henrissat B."/>
            <person name="Kuo A."/>
            <person name="Liang C."/>
            <person name="Lipzen A."/>
            <person name="Lutzoni F."/>
            <person name="Magnuson J."/>
            <person name="Mondo S."/>
            <person name="Nolan M."/>
            <person name="Ohm R."/>
            <person name="Pangilinan J."/>
            <person name="Park H.-J."/>
            <person name="Ramirez L."/>
            <person name="Alfaro M."/>
            <person name="Sun H."/>
            <person name="Tritt A."/>
            <person name="Yoshinaga Y."/>
            <person name="Zwiers L.-H."/>
            <person name="Turgeon B."/>
            <person name="Goodwin S."/>
            <person name="Spatafora J."/>
            <person name="Crous P."/>
            <person name="Grigoriev I."/>
        </authorList>
    </citation>
    <scope>NUCLEOTIDE SEQUENCE</scope>
    <source>
        <strain evidence="2">CBS 119687</strain>
    </source>
</reference>
<evidence type="ECO:0000256" key="1">
    <source>
        <dbReference type="SAM" id="Phobius"/>
    </source>
</evidence>
<dbReference type="AlphaFoldDB" id="A0A6A6AGL4"/>
<organism evidence="2 3">
    <name type="scientific">Dothidotthia symphoricarpi CBS 119687</name>
    <dbReference type="NCBI Taxonomy" id="1392245"/>
    <lineage>
        <taxon>Eukaryota</taxon>
        <taxon>Fungi</taxon>
        <taxon>Dikarya</taxon>
        <taxon>Ascomycota</taxon>
        <taxon>Pezizomycotina</taxon>
        <taxon>Dothideomycetes</taxon>
        <taxon>Pleosporomycetidae</taxon>
        <taxon>Pleosporales</taxon>
        <taxon>Dothidotthiaceae</taxon>
        <taxon>Dothidotthia</taxon>
    </lineage>
</organism>
<accession>A0A6A6AGL4</accession>
<evidence type="ECO:0000313" key="2">
    <source>
        <dbReference type="EMBL" id="KAF2130265.1"/>
    </source>
</evidence>
<feature type="transmembrane region" description="Helical" evidence="1">
    <location>
        <begin position="28"/>
        <end position="52"/>
    </location>
</feature>